<feature type="region of interest" description="Disordered" evidence="1">
    <location>
        <begin position="1"/>
        <end position="137"/>
    </location>
</feature>
<feature type="compositionally biased region" description="Basic residues" evidence="1">
    <location>
        <begin position="16"/>
        <end position="26"/>
    </location>
</feature>
<feature type="compositionally biased region" description="Basic and acidic residues" evidence="1">
    <location>
        <begin position="88"/>
        <end position="102"/>
    </location>
</feature>
<dbReference type="EMBL" id="HBUE01151842">
    <property type="protein sequence ID" value="CAG6505719.1"/>
    <property type="molecule type" value="Transcribed_RNA"/>
</dbReference>
<sequence length="160" mass="17896">MSPAPAPNPGENGPRQHLRPRPKHRRDSQGEAGHLRAQHRTGHFLLAQICAGQSTRQPVLPEQEEPKPGPRNGHHGGDPRLRQPGRSESSHQRVEHPGDSEPVRGQPGEPKVCRVPNQGGRRGKLPYNGVHRRGRDHSDQRRFDSFTVMSNARFGLLFIQ</sequence>
<reference evidence="2" key="1">
    <citation type="submission" date="2021-05" db="EMBL/GenBank/DDBJ databases">
        <authorList>
            <person name="Alioto T."/>
            <person name="Alioto T."/>
            <person name="Gomez Garrido J."/>
        </authorList>
    </citation>
    <scope>NUCLEOTIDE SEQUENCE</scope>
</reference>
<dbReference type="EMBL" id="HBUE01048041">
    <property type="protein sequence ID" value="CAG6463439.1"/>
    <property type="molecule type" value="Transcribed_RNA"/>
</dbReference>
<dbReference type="EMBL" id="HBUE01256843">
    <property type="protein sequence ID" value="CAG6557018.1"/>
    <property type="molecule type" value="Transcribed_RNA"/>
</dbReference>
<dbReference type="AlphaFoldDB" id="A0A8D8FAZ4"/>
<name>A0A8D8FAZ4_CULPI</name>
<evidence type="ECO:0000256" key="1">
    <source>
        <dbReference type="SAM" id="MobiDB-lite"/>
    </source>
</evidence>
<accession>A0A8D8FAZ4</accession>
<protein>
    <submittedName>
        <fullName evidence="2">(northern house mosquito) hypothetical protein</fullName>
    </submittedName>
</protein>
<proteinExistence type="predicted"/>
<evidence type="ECO:0000313" key="2">
    <source>
        <dbReference type="EMBL" id="CAG6463439.1"/>
    </source>
</evidence>
<organism evidence="2">
    <name type="scientific">Culex pipiens</name>
    <name type="common">House mosquito</name>
    <dbReference type="NCBI Taxonomy" id="7175"/>
    <lineage>
        <taxon>Eukaryota</taxon>
        <taxon>Metazoa</taxon>
        <taxon>Ecdysozoa</taxon>
        <taxon>Arthropoda</taxon>
        <taxon>Hexapoda</taxon>
        <taxon>Insecta</taxon>
        <taxon>Pterygota</taxon>
        <taxon>Neoptera</taxon>
        <taxon>Endopterygota</taxon>
        <taxon>Diptera</taxon>
        <taxon>Nematocera</taxon>
        <taxon>Culicoidea</taxon>
        <taxon>Culicidae</taxon>
        <taxon>Culicinae</taxon>
        <taxon>Culicini</taxon>
        <taxon>Culex</taxon>
        <taxon>Culex</taxon>
    </lineage>
</organism>